<evidence type="ECO:0000313" key="4">
    <source>
        <dbReference type="Proteomes" id="UP000245634"/>
    </source>
</evidence>
<feature type="domain" description="HTH cro/C1-type" evidence="2">
    <location>
        <begin position="16"/>
        <end position="70"/>
    </location>
</feature>
<dbReference type="InterPro" id="IPR001387">
    <property type="entry name" value="Cro/C1-type_HTH"/>
</dbReference>
<dbReference type="SMART" id="SM00530">
    <property type="entry name" value="HTH_XRE"/>
    <property type="match status" value="1"/>
</dbReference>
<accession>A0A316DEH4</accession>
<dbReference type="PANTHER" id="PTHR46558:SF11">
    <property type="entry name" value="HTH-TYPE TRANSCRIPTIONAL REGULATOR XRE"/>
    <property type="match status" value="1"/>
</dbReference>
<dbReference type="InterPro" id="IPR011990">
    <property type="entry name" value="TPR-like_helical_dom_sf"/>
</dbReference>
<keyword evidence="4" id="KW-1185">Reference proteome</keyword>
<dbReference type="CDD" id="cd00093">
    <property type="entry name" value="HTH_XRE"/>
    <property type="match status" value="1"/>
</dbReference>
<evidence type="ECO:0000256" key="1">
    <source>
        <dbReference type="ARBA" id="ARBA00023125"/>
    </source>
</evidence>
<evidence type="ECO:0000259" key="2">
    <source>
        <dbReference type="PROSITE" id="PS50943"/>
    </source>
</evidence>
<dbReference type="Gene3D" id="1.25.40.10">
    <property type="entry name" value="Tetratricopeptide repeat domain"/>
    <property type="match status" value="2"/>
</dbReference>
<protein>
    <submittedName>
        <fullName evidence="3">DNA-binding XRE family transcriptional regulator</fullName>
    </submittedName>
</protein>
<dbReference type="SUPFAM" id="SSF47413">
    <property type="entry name" value="lambda repressor-like DNA-binding domains"/>
    <property type="match status" value="1"/>
</dbReference>
<gene>
    <name evidence="3" type="ORF">C7459_103116</name>
</gene>
<dbReference type="AlphaFoldDB" id="A0A316DEH4"/>
<evidence type="ECO:0000313" key="3">
    <source>
        <dbReference type="EMBL" id="PWK15579.1"/>
    </source>
</evidence>
<dbReference type="GO" id="GO:0003677">
    <property type="term" value="F:DNA binding"/>
    <property type="evidence" value="ECO:0007669"/>
    <property type="project" value="UniProtKB-KW"/>
</dbReference>
<organism evidence="3 4">
    <name type="scientific">Tumebacillus permanentifrigoris</name>
    <dbReference type="NCBI Taxonomy" id="378543"/>
    <lineage>
        <taxon>Bacteria</taxon>
        <taxon>Bacillati</taxon>
        <taxon>Bacillota</taxon>
        <taxon>Bacilli</taxon>
        <taxon>Bacillales</taxon>
        <taxon>Alicyclobacillaceae</taxon>
        <taxon>Tumebacillus</taxon>
    </lineage>
</organism>
<dbReference type="RefSeq" id="WP_109686760.1">
    <property type="nucleotide sequence ID" value="NZ_QGGL01000003.1"/>
</dbReference>
<dbReference type="EMBL" id="QGGL01000003">
    <property type="protein sequence ID" value="PWK15579.1"/>
    <property type="molecule type" value="Genomic_DNA"/>
</dbReference>
<dbReference type="Proteomes" id="UP000245634">
    <property type="component" value="Unassembled WGS sequence"/>
</dbReference>
<dbReference type="PANTHER" id="PTHR46558">
    <property type="entry name" value="TRACRIPTIONAL REGULATORY PROTEIN-RELATED-RELATED"/>
    <property type="match status" value="1"/>
</dbReference>
<sequence length="440" mass="51722">MKIPLHIEKETLGERVKRYRTEREMSQEKLAEFCGVTNGWISKLEKDKYSPSPELITKLASSFKIPVHELLQEEDQRMELISRIKLISVLLETNQLEEAEEYIHELETHPELSKKDELTLKVLFAECRYLQGHYNESLEILLPLIDSLEMANYHDAHLLSNIRNKVGNNYFLKRDFTKAFYNYNKAYEYTLRYDEIDPLIGRITFNVAYTLRILGRYHEADYFLEQSHQNCQAMNDLKQMAKTFYEQGMLYSKRHEFEKAAASFEQSKTIFEALNLQSLYVIVQDSYAMEITARHEPITAIQQLHDCIGILNQYSMYDRLILNYAKMAKIQLGMKKFSEANGNLLHAIELIATHEYQALPESGECYKVYAKYFYELEQYQNSIHYALKSSDIFDRMKLLRDQVEALQIAADAYDQLGETRKANEILKQCNQILLQNHEGR</sequence>
<dbReference type="SUPFAM" id="SSF48452">
    <property type="entry name" value="TPR-like"/>
    <property type="match status" value="2"/>
</dbReference>
<dbReference type="OrthoDB" id="34624at2"/>
<reference evidence="3 4" key="1">
    <citation type="submission" date="2018-05" db="EMBL/GenBank/DDBJ databases">
        <title>Genomic Encyclopedia of Type Strains, Phase IV (KMG-IV): sequencing the most valuable type-strain genomes for metagenomic binning, comparative biology and taxonomic classification.</title>
        <authorList>
            <person name="Goeker M."/>
        </authorList>
    </citation>
    <scope>NUCLEOTIDE SEQUENCE [LARGE SCALE GENOMIC DNA]</scope>
    <source>
        <strain evidence="3 4">DSM 18773</strain>
    </source>
</reference>
<comment type="caution">
    <text evidence="3">The sequence shown here is derived from an EMBL/GenBank/DDBJ whole genome shotgun (WGS) entry which is preliminary data.</text>
</comment>
<name>A0A316DEH4_9BACL</name>
<dbReference type="PROSITE" id="PS50943">
    <property type="entry name" value="HTH_CROC1"/>
    <property type="match status" value="1"/>
</dbReference>
<keyword evidence="1 3" id="KW-0238">DNA-binding</keyword>
<dbReference type="Gene3D" id="1.10.260.40">
    <property type="entry name" value="lambda repressor-like DNA-binding domains"/>
    <property type="match status" value="1"/>
</dbReference>
<proteinExistence type="predicted"/>
<dbReference type="Pfam" id="PF01381">
    <property type="entry name" value="HTH_3"/>
    <property type="match status" value="1"/>
</dbReference>
<dbReference type="InterPro" id="IPR010982">
    <property type="entry name" value="Lambda_DNA-bd_dom_sf"/>
</dbReference>